<evidence type="ECO:0000313" key="2">
    <source>
        <dbReference type="Proteomes" id="UP000607653"/>
    </source>
</evidence>
<sequence length="40" mass="4535">MEHQQTSDHLSSPVGVPFFPLSLIQRTRPPPFSSSFRLPL</sequence>
<gene>
    <name evidence="1" type="ORF">HUJ06_000477</name>
</gene>
<dbReference type="EMBL" id="DUZY01000006">
    <property type="protein sequence ID" value="DAD42247.1"/>
    <property type="molecule type" value="Genomic_DNA"/>
</dbReference>
<name>A0A822ZBG9_NELNU</name>
<protein>
    <submittedName>
        <fullName evidence="1">Uncharacterized protein</fullName>
    </submittedName>
</protein>
<organism evidence="1 2">
    <name type="scientific">Nelumbo nucifera</name>
    <name type="common">Sacred lotus</name>
    <dbReference type="NCBI Taxonomy" id="4432"/>
    <lineage>
        <taxon>Eukaryota</taxon>
        <taxon>Viridiplantae</taxon>
        <taxon>Streptophyta</taxon>
        <taxon>Embryophyta</taxon>
        <taxon>Tracheophyta</taxon>
        <taxon>Spermatophyta</taxon>
        <taxon>Magnoliopsida</taxon>
        <taxon>Proteales</taxon>
        <taxon>Nelumbonaceae</taxon>
        <taxon>Nelumbo</taxon>
    </lineage>
</organism>
<keyword evidence="2" id="KW-1185">Reference proteome</keyword>
<proteinExistence type="predicted"/>
<reference evidence="1 2" key="1">
    <citation type="journal article" date="2020" name="Mol. Biol. Evol.">
        <title>Distinct Expression and Methylation Patterns for Genes with Different Fates following a Single Whole-Genome Duplication in Flowering Plants.</title>
        <authorList>
            <person name="Shi T."/>
            <person name="Rahmani R.S."/>
            <person name="Gugger P.F."/>
            <person name="Wang M."/>
            <person name="Li H."/>
            <person name="Zhang Y."/>
            <person name="Li Z."/>
            <person name="Wang Q."/>
            <person name="Van de Peer Y."/>
            <person name="Marchal K."/>
            <person name="Chen J."/>
        </authorList>
    </citation>
    <scope>NUCLEOTIDE SEQUENCE [LARGE SCALE GENOMIC DNA]</scope>
    <source>
        <tissue evidence="1">Leaf</tissue>
    </source>
</reference>
<comment type="caution">
    <text evidence="1">The sequence shown here is derived from an EMBL/GenBank/DDBJ whole genome shotgun (WGS) entry which is preliminary data.</text>
</comment>
<dbReference type="Proteomes" id="UP000607653">
    <property type="component" value="Unassembled WGS sequence"/>
</dbReference>
<dbReference type="AlphaFoldDB" id="A0A822ZBG9"/>
<accession>A0A822ZBG9</accession>
<evidence type="ECO:0000313" key="1">
    <source>
        <dbReference type="EMBL" id="DAD42247.1"/>
    </source>
</evidence>